<dbReference type="RefSeq" id="WP_307255999.1">
    <property type="nucleotide sequence ID" value="NZ_JAUSUC010000003.1"/>
</dbReference>
<gene>
    <name evidence="1" type="ORF">J2S13_000390</name>
</gene>
<sequence length="78" mass="9142">MYNQPYFYNPEYMLCRNLQSETLNAVYPFVNYGLQEATYTSFSHALTEVAAISFLLGKGYDPHTAHKMVESWEKNEMF</sequence>
<reference evidence="1" key="1">
    <citation type="submission" date="2023-07" db="EMBL/GenBank/DDBJ databases">
        <title>Genomic Encyclopedia of Type Strains, Phase IV (KMG-IV): sequencing the most valuable type-strain genomes for metagenomic binning, comparative biology and taxonomic classification.</title>
        <authorList>
            <person name="Goeker M."/>
        </authorList>
    </citation>
    <scope>NUCLEOTIDE SEQUENCE</scope>
    <source>
        <strain evidence="1">DSM 23947</strain>
    </source>
</reference>
<dbReference type="Proteomes" id="UP001237207">
    <property type="component" value="Unassembled WGS sequence"/>
</dbReference>
<comment type="caution">
    <text evidence="1">The sequence shown here is derived from an EMBL/GenBank/DDBJ whole genome shotgun (WGS) entry which is preliminary data.</text>
</comment>
<keyword evidence="2" id="KW-1185">Reference proteome</keyword>
<accession>A0AAJ1T349</accession>
<evidence type="ECO:0000313" key="2">
    <source>
        <dbReference type="Proteomes" id="UP001237207"/>
    </source>
</evidence>
<name>A0AAJ1T349_9BACI</name>
<dbReference type="AlphaFoldDB" id="A0AAJ1T349"/>
<protein>
    <submittedName>
        <fullName evidence="1">Uncharacterized protein</fullName>
    </submittedName>
</protein>
<proteinExistence type="predicted"/>
<organism evidence="1 2">
    <name type="scientific">Oikeobacillus pervagus</name>
    <dbReference type="NCBI Taxonomy" id="1325931"/>
    <lineage>
        <taxon>Bacteria</taxon>
        <taxon>Bacillati</taxon>
        <taxon>Bacillota</taxon>
        <taxon>Bacilli</taxon>
        <taxon>Bacillales</taxon>
        <taxon>Bacillaceae</taxon>
        <taxon>Oikeobacillus</taxon>
    </lineage>
</organism>
<evidence type="ECO:0000313" key="1">
    <source>
        <dbReference type="EMBL" id="MDQ0213995.1"/>
    </source>
</evidence>
<dbReference type="EMBL" id="JAUSUC010000003">
    <property type="protein sequence ID" value="MDQ0213995.1"/>
    <property type="molecule type" value="Genomic_DNA"/>
</dbReference>